<evidence type="ECO:0000313" key="3">
    <source>
        <dbReference type="Proteomes" id="UP000595792"/>
    </source>
</evidence>
<evidence type="ECO:0000313" key="2">
    <source>
        <dbReference type="EMBL" id="QQR04860.1"/>
    </source>
</evidence>
<feature type="transmembrane region" description="Helical" evidence="1">
    <location>
        <begin position="6"/>
        <end position="25"/>
    </location>
</feature>
<name>A0AAX1KGB4_FLAPL</name>
<keyword evidence="1" id="KW-1133">Transmembrane helix</keyword>
<gene>
    <name evidence="2" type="ORF">I5Q84_12830</name>
</gene>
<reference evidence="2 3" key="1">
    <citation type="submission" date="2020-11" db="EMBL/GenBank/DDBJ databases">
        <title>Closed and high quality bacterial genomes of the OMM12 community.</title>
        <authorList>
            <person name="Marbouty M."/>
            <person name="Lamy-Besnier Q."/>
            <person name="Debarbieux L."/>
            <person name="Koszul R."/>
        </authorList>
    </citation>
    <scope>NUCLEOTIDE SEQUENCE [LARGE SCALE GENOMIC DNA]</scope>
    <source>
        <strain evidence="2 3">YL31</strain>
    </source>
</reference>
<feature type="transmembrane region" description="Helical" evidence="1">
    <location>
        <begin position="32"/>
        <end position="50"/>
    </location>
</feature>
<protein>
    <recommendedName>
        <fullName evidence="4">DUF2484 family protein</fullName>
    </recommendedName>
</protein>
<evidence type="ECO:0000256" key="1">
    <source>
        <dbReference type="SAM" id="Phobius"/>
    </source>
</evidence>
<dbReference type="EMBL" id="CP065315">
    <property type="protein sequence ID" value="QQR04860.1"/>
    <property type="molecule type" value="Genomic_DNA"/>
</dbReference>
<dbReference type="RefSeq" id="WP_065535315.1">
    <property type="nucleotide sequence ID" value="NZ_CP015406.2"/>
</dbReference>
<feature type="transmembrane region" description="Helical" evidence="1">
    <location>
        <begin position="56"/>
        <end position="78"/>
    </location>
</feature>
<keyword evidence="1" id="KW-0472">Membrane</keyword>
<dbReference type="Proteomes" id="UP000595792">
    <property type="component" value="Chromosome"/>
</dbReference>
<dbReference type="AlphaFoldDB" id="A0AAX1KGB4"/>
<keyword evidence="1" id="KW-0812">Transmembrane</keyword>
<sequence>MGLILTLFWGPFLAALGLELLLCRVTRRRLRPLRLAPLLGLAVPLAGAWRDWDSGLLWQMAIALWVMAAAAILLGWWCGWRLGRTEESPGGERREHHET</sequence>
<dbReference type="KEGG" id="fpla:A4U99_14740"/>
<organism evidence="2 3">
    <name type="scientific">Flavonifractor plautii</name>
    <name type="common">Fusobacterium plautii</name>
    <dbReference type="NCBI Taxonomy" id="292800"/>
    <lineage>
        <taxon>Bacteria</taxon>
        <taxon>Bacillati</taxon>
        <taxon>Bacillota</taxon>
        <taxon>Clostridia</taxon>
        <taxon>Eubacteriales</taxon>
        <taxon>Oscillospiraceae</taxon>
        <taxon>Flavonifractor</taxon>
    </lineage>
</organism>
<evidence type="ECO:0008006" key="4">
    <source>
        <dbReference type="Google" id="ProtNLM"/>
    </source>
</evidence>
<proteinExistence type="predicted"/>
<accession>A0AAX1KGB4</accession>